<dbReference type="InterPro" id="IPR002213">
    <property type="entry name" value="UDP_glucos_trans"/>
</dbReference>
<proteinExistence type="inferred from homology"/>
<dbReference type="PANTHER" id="PTHR48044:SF79">
    <property type="entry name" value="UDP-GLYCOSYLTRANSFERASES DOMAIN-CONTAINING PROTEIN"/>
    <property type="match status" value="1"/>
</dbReference>
<gene>
    <name evidence="5" type="ORF">H5410_055022</name>
</gene>
<dbReference type="Pfam" id="PF00201">
    <property type="entry name" value="UDPGT"/>
    <property type="match status" value="3"/>
</dbReference>
<dbReference type="FunFam" id="3.40.50.2000:FF:000060">
    <property type="entry name" value="Glycosyltransferase"/>
    <property type="match status" value="3"/>
</dbReference>
<dbReference type="Gene3D" id="3.40.50.2000">
    <property type="entry name" value="Glycogen Phosphorylase B"/>
    <property type="match status" value="7"/>
</dbReference>
<reference evidence="5 6" key="1">
    <citation type="submission" date="2020-09" db="EMBL/GenBank/DDBJ databases">
        <title>De no assembly of potato wild relative species, Solanum commersonii.</title>
        <authorList>
            <person name="Cho K."/>
        </authorList>
    </citation>
    <scope>NUCLEOTIDE SEQUENCE [LARGE SCALE GENOMIC DNA]</scope>
    <source>
        <strain evidence="5">LZ3.2</strain>
        <tissue evidence="5">Leaf</tissue>
    </source>
</reference>
<evidence type="ECO:0000256" key="3">
    <source>
        <dbReference type="ARBA" id="ARBA00022679"/>
    </source>
</evidence>
<keyword evidence="2" id="KW-0328">Glycosyltransferase</keyword>
<keyword evidence="6" id="KW-1185">Reference proteome</keyword>
<accession>A0A9J5WIR7</accession>
<evidence type="ECO:0000259" key="4">
    <source>
        <dbReference type="Pfam" id="PF26168"/>
    </source>
</evidence>
<dbReference type="GO" id="GO:0016138">
    <property type="term" value="P:glycoside biosynthetic process"/>
    <property type="evidence" value="ECO:0007669"/>
    <property type="project" value="UniProtKB-ARBA"/>
</dbReference>
<dbReference type="CDD" id="cd03784">
    <property type="entry name" value="GT1_Gtf-like"/>
    <property type="match status" value="3"/>
</dbReference>
<sequence>MEAKKNNISVLMLPWLAHGHISPFLELAKKLTNRNFHIYMCSTPINLSSIKKNVTKKYSQSIELVELHLPSLPNLPPHYHTTNGLPPQLMNTLKTAFENASPNFSKILQTLDPDLVIYDYNQPWAADSASSVNIPAVQFLTFGAAVVSLAIHMSDDTEEKFPFPEIYLHEYEMLSLKEAVKEAPGNKYSFDEAIRLSRDIILVKTCRDFEGKYIDYLSNLVSKKIVPVGSLVQESIAQDDHDEEIMQWLDKKEKCSTVFVSFGSEYFLSKEDIFAVARGLERSKVNFIWVIRFPQGESISIQDALPEGYLERVGERGMVIKGWAPQATILQHPSIGGFVSHCGWSSFMESMKFGVPIIAMPMHIDQPMNARLVEYIRMGVEAARDEDGKLQSEEIANTIRKVLVEESGEDVRNKAKELSEKMNAKGDEEIDGVVEELAKKHTISVLMLPWQAHGHINPFLELAKKLASKNFHIYLCSTPVNLNSIKKRVSEKYSQSIELIELHLPSLPDLPPHYHTTNGLPPHLMNTLKTAFELASPNFSKILQTLHPDLVIHDYNQPWVTDSASSMNIPAVQFPTFSATVVALAIHMSENTDEKFPFPEIYLREHEMISLKKDIDEVPSKKFPYDEAIKRSHDIILVKTCRDFEGKYIDYLSNLTSKKIVPVGSLVQESMDQDDYEEIAQWLDKKDKSSTVFVSFGSEYFLSKEEILAVAQGLELSKVNFIWVIRFSQGESISIQDALPEGYLERVGERGMVIKGWAPQATILQHPSIGGFVSHCGWSSFMESMKFGVPIIAMPMHIDQPMNARLVEYIGVGVEAAKDEDGKLQSEEIAKAIREVLVEENGEDVRKKAKELSEKMNAKGDEEIDGLIMGAQVTEHGTSNLSVVMFPWLAYGHISPFLNVAKKLADRGFLIYLCSTPINLKSTIKKIPEKYSESIQLIELHLPELPELPPHYHTTNGLPPHLNHTLKKALKMSKPNFSKILENLKPDLVIYDVLQQWTERVANEQNIPAVRLLTFGAAVLSYFLNLVKKPGVEFPFPAIYLRKIEQVKFGEMIAKSAKDQEPDDDDQTADGTTQIALMCTSRIIEAKYIDFISELSNMKVVPVGPPVQDLITNDVDDKELMDWLGTKDENSTVFVSFGSEYFLSKEDMEEVAFGLELSNVDFIWVARFPKGEEQNLEDALPKGFLERIRERGRVLDKFAPQLRILNHKSTGGFISHCGWNSVMESIHFGVPIIAMPMHFDQPMNARLIVQLGVAVEIVRDDDGKIHRGEITETLKDVITEKTRENLRAKMRDISKNLKSIRGEEMDTAAQELIQFCKITYGHISPFLNVAKKLADRGFLIYLCSTPINLKSSIKKIPEKYADSIQLIELHLPELPELPPHYLTTNGLPPHLNHTLKKALKMSKPNLSKILQNLKPDLVIYDIMQQWAEHVANEQNIPAVRLLTFSAAVTSYFVNLVKKPGVEFPFPDIYLRKIEQVKLGENVGRIC</sequence>
<evidence type="ECO:0000256" key="2">
    <source>
        <dbReference type="ARBA" id="ARBA00022676"/>
    </source>
</evidence>
<feature type="domain" description="Glycosyltransferase N-terminal" evidence="4">
    <location>
        <begin position="7"/>
        <end position="226"/>
    </location>
</feature>
<dbReference type="PROSITE" id="PS00375">
    <property type="entry name" value="UDPGT"/>
    <property type="match status" value="3"/>
</dbReference>
<dbReference type="OrthoDB" id="5835829at2759"/>
<dbReference type="PANTHER" id="PTHR48044">
    <property type="entry name" value="GLYCOSYLTRANSFERASE"/>
    <property type="match status" value="1"/>
</dbReference>
<dbReference type="InterPro" id="IPR035595">
    <property type="entry name" value="UDP_glycos_trans_CS"/>
</dbReference>
<protein>
    <recommendedName>
        <fullName evidence="4">Glycosyltransferase N-terminal domain-containing protein</fullName>
    </recommendedName>
</protein>
<dbReference type="Pfam" id="PF26168">
    <property type="entry name" value="Glyco_transf_N"/>
    <property type="match status" value="3"/>
</dbReference>
<organism evidence="5 6">
    <name type="scientific">Solanum commersonii</name>
    <name type="common">Commerson's wild potato</name>
    <name type="synonym">Commerson's nightshade</name>
    <dbReference type="NCBI Taxonomy" id="4109"/>
    <lineage>
        <taxon>Eukaryota</taxon>
        <taxon>Viridiplantae</taxon>
        <taxon>Streptophyta</taxon>
        <taxon>Embryophyta</taxon>
        <taxon>Tracheophyta</taxon>
        <taxon>Spermatophyta</taxon>
        <taxon>Magnoliopsida</taxon>
        <taxon>eudicotyledons</taxon>
        <taxon>Gunneridae</taxon>
        <taxon>Pentapetalae</taxon>
        <taxon>asterids</taxon>
        <taxon>lamiids</taxon>
        <taxon>Solanales</taxon>
        <taxon>Solanaceae</taxon>
        <taxon>Solanoideae</taxon>
        <taxon>Solaneae</taxon>
        <taxon>Solanum</taxon>
    </lineage>
</organism>
<dbReference type="GO" id="GO:0008194">
    <property type="term" value="F:UDP-glycosyltransferase activity"/>
    <property type="evidence" value="ECO:0007669"/>
    <property type="project" value="InterPro"/>
</dbReference>
<feature type="domain" description="Glycosyltransferase N-terminal" evidence="4">
    <location>
        <begin position="881"/>
        <end position="1105"/>
    </location>
</feature>
<dbReference type="EMBL" id="JACXVP010000011">
    <property type="protein sequence ID" value="KAG5574888.1"/>
    <property type="molecule type" value="Genomic_DNA"/>
</dbReference>
<evidence type="ECO:0000313" key="6">
    <source>
        <dbReference type="Proteomes" id="UP000824120"/>
    </source>
</evidence>
<comment type="similarity">
    <text evidence="1">Belongs to the UDP-glycosyltransferase family.</text>
</comment>
<dbReference type="InterPro" id="IPR058980">
    <property type="entry name" value="Glyco_transf_N"/>
</dbReference>
<comment type="caution">
    <text evidence="5">The sequence shown here is derived from an EMBL/GenBank/DDBJ whole genome shotgun (WGS) entry which is preliminary data.</text>
</comment>
<feature type="domain" description="Glycosyltransferase N-terminal" evidence="4">
    <location>
        <begin position="442"/>
        <end position="664"/>
    </location>
</feature>
<evidence type="ECO:0000256" key="1">
    <source>
        <dbReference type="ARBA" id="ARBA00009995"/>
    </source>
</evidence>
<dbReference type="SUPFAM" id="SSF53756">
    <property type="entry name" value="UDP-Glycosyltransferase/glycogen phosphorylase"/>
    <property type="match status" value="4"/>
</dbReference>
<name>A0A9J5WIR7_SOLCO</name>
<dbReference type="Proteomes" id="UP000824120">
    <property type="component" value="Chromosome 11"/>
</dbReference>
<evidence type="ECO:0000313" key="5">
    <source>
        <dbReference type="EMBL" id="KAG5574888.1"/>
    </source>
</evidence>
<keyword evidence="3" id="KW-0808">Transferase</keyword>